<name>A0A1P8JZM7_9BURK</name>
<dbReference type="KEGG" id="rhy:RD110_19885"/>
<dbReference type="RefSeq" id="WP_076201388.1">
    <property type="nucleotide sequence ID" value="NZ_CP019236.1"/>
</dbReference>
<evidence type="ECO:0000259" key="1">
    <source>
        <dbReference type="Pfam" id="PF05233"/>
    </source>
</evidence>
<dbReference type="InterPro" id="IPR010134">
    <property type="entry name" value="PHA_reg_PhaR"/>
</dbReference>
<dbReference type="Proteomes" id="UP000186609">
    <property type="component" value="Chromosome"/>
</dbReference>
<gene>
    <name evidence="3" type="ORF">RD110_19885</name>
</gene>
<evidence type="ECO:0000313" key="4">
    <source>
        <dbReference type="Proteomes" id="UP000186609"/>
    </source>
</evidence>
<proteinExistence type="predicted"/>
<feature type="domain" description="PHB accumulation regulatory" evidence="1">
    <location>
        <begin position="80"/>
        <end position="118"/>
    </location>
</feature>
<organism evidence="3 4">
    <name type="scientific">Rhodoferax koreensis</name>
    <dbReference type="NCBI Taxonomy" id="1842727"/>
    <lineage>
        <taxon>Bacteria</taxon>
        <taxon>Pseudomonadati</taxon>
        <taxon>Pseudomonadota</taxon>
        <taxon>Betaproteobacteria</taxon>
        <taxon>Burkholderiales</taxon>
        <taxon>Comamonadaceae</taxon>
        <taxon>Rhodoferax</taxon>
    </lineage>
</organism>
<sequence length="178" mass="20122">MPSQAPASEKKPAHRVIKKYPNRRLYDTDTSTYITLAEVKKLVMERAPVQVRDAKTGEDLTRAILLQIILEEEAGGAPMFTEQALANIIRFYGNTMQSFLGPYLEKNVQTFMDLQSKMGEQAKGLSPEAWANLLKLQSPVMQGMMGSYVEQSKNIFVQMQEQMQKQTEQMLGTFGLKP</sequence>
<keyword evidence="4" id="KW-1185">Reference proteome</keyword>
<dbReference type="GO" id="GO:0006355">
    <property type="term" value="P:regulation of DNA-templated transcription"/>
    <property type="evidence" value="ECO:0007669"/>
    <property type="project" value="InterPro"/>
</dbReference>
<evidence type="ECO:0000313" key="3">
    <source>
        <dbReference type="EMBL" id="APW39195.1"/>
    </source>
</evidence>
<evidence type="ECO:0000259" key="2">
    <source>
        <dbReference type="Pfam" id="PF07879"/>
    </source>
</evidence>
<dbReference type="Pfam" id="PF07879">
    <property type="entry name" value="PHB_acc_N"/>
    <property type="match status" value="1"/>
</dbReference>
<dbReference type="NCBIfam" id="TIGR01848">
    <property type="entry name" value="PHA_reg_PhaR"/>
    <property type="match status" value="1"/>
</dbReference>
<protein>
    <submittedName>
        <fullName evidence="3">Polyhydroxyalkanoate synthesis repressor PhaR</fullName>
    </submittedName>
</protein>
<accession>A0A1P8JZM7</accession>
<dbReference type="InterPro" id="IPR007897">
    <property type="entry name" value="PHB_accumulat"/>
</dbReference>
<dbReference type="STRING" id="1842727.RD110_19885"/>
<dbReference type="Pfam" id="PF05233">
    <property type="entry name" value="PHB_acc"/>
    <property type="match status" value="2"/>
</dbReference>
<feature type="domain" description="PHB accumulation regulatory" evidence="1">
    <location>
        <begin position="125"/>
        <end position="164"/>
    </location>
</feature>
<dbReference type="InterPro" id="IPR012909">
    <property type="entry name" value="PHA_DNA-bd_N"/>
</dbReference>
<reference evidence="3 4" key="1">
    <citation type="submission" date="2017-01" db="EMBL/GenBank/DDBJ databases">
        <authorList>
            <person name="Mah S.A."/>
            <person name="Swanson W.J."/>
            <person name="Moy G.W."/>
            <person name="Vacquier V.D."/>
        </authorList>
    </citation>
    <scope>NUCLEOTIDE SEQUENCE [LARGE SCALE GENOMIC DNA]</scope>
    <source>
        <strain evidence="3 4">DCY110</strain>
    </source>
</reference>
<feature type="domain" description="PHA accumulation regulator DNA-binding N-terminal" evidence="2">
    <location>
        <begin position="16"/>
        <end position="75"/>
    </location>
</feature>
<dbReference type="AlphaFoldDB" id="A0A1P8JZM7"/>
<dbReference type="EMBL" id="CP019236">
    <property type="protein sequence ID" value="APW39195.1"/>
    <property type="molecule type" value="Genomic_DNA"/>
</dbReference>
<dbReference type="OrthoDB" id="9795345at2"/>